<dbReference type="SUPFAM" id="SSF46565">
    <property type="entry name" value="Chaperone J-domain"/>
    <property type="match status" value="1"/>
</dbReference>
<reference evidence="8 9" key="1">
    <citation type="submission" date="2020-12" db="EMBL/GenBank/DDBJ databases">
        <title>Metabolic potential, ecology and presence of endohyphal bacteria is reflected in genomic diversity of Mucoromycotina.</title>
        <authorList>
            <person name="Muszewska A."/>
            <person name="Okrasinska A."/>
            <person name="Steczkiewicz K."/>
            <person name="Drgas O."/>
            <person name="Orlowska M."/>
            <person name="Perlinska-Lenart U."/>
            <person name="Aleksandrzak-Piekarczyk T."/>
            <person name="Szatraj K."/>
            <person name="Zielenkiewicz U."/>
            <person name="Pilsyk S."/>
            <person name="Malc E."/>
            <person name="Mieczkowski P."/>
            <person name="Kruszewska J.S."/>
            <person name="Biernat P."/>
            <person name="Pawlowska J."/>
        </authorList>
    </citation>
    <scope>NUCLEOTIDE SEQUENCE [LARGE SCALE GENOMIC DNA]</scope>
    <source>
        <strain evidence="8 9">CBS 142.35</strain>
    </source>
</reference>
<evidence type="ECO:0000259" key="6">
    <source>
        <dbReference type="PROSITE" id="PS50076"/>
    </source>
</evidence>
<evidence type="ECO:0000256" key="5">
    <source>
        <dbReference type="PROSITE-ProRule" id="PRU00546"/>
    </source>
</evidence>
<evidence type="ECO:0000313" key="9">
    <source>
        <dbReference type="Proteomes" id="UP000646827"/>
    </source>
</evidence>
<dbReference type="InterPro" id="IPR036869">
    <property type="entry name" value="J_dom_sf"/>
</dbReference>
<feature type="domain" description="CR-type" evidence="7">
    <location>
        <begin position="133"/>
        <end position="218"/>
    </location>
</feature>
<evidence type="ECO:0000256" key="1">
    <source>
        <dbReference type="ARBA" id="ARBA00022723"/>
    </source>
</evidence>
<sequence>MSSSNNNLKKLNKLYRILGVRGNSTKLELRSAYLKLVKRYHPDKNPEEKVKFIDICSAYHILTNPERREQFLTNSNTHPAKLKDYYDVFSEIIAESFLRHAEKQRIEKLCRAADIGLNLYVHQQISLKDVYFGRELTVNYDRMIICQQCHGHGKTPVYNQCSICQGSGKVNRRRKKKKRHGHTHTPFNVICGDCSGTGRVREFEQCNQCRGNKYIKTQNSIQVQIPMGGPADGKIRIPKQGHETRGEETTLSDLVILFHLRHHPVFDWQVNTSTLCAHVSISLSEALLGFDRVLLVHLDGRQIKVSQPVGKIIYPGASMRIPGEGMRYDNKNESKNLMDGDLLIEFNVEFPTKLILSTNMIEQLTSTFSLNVSPMNDTSFIRFEQGGGNSVFLGRSTASFSSSPSIKDDEDKRNNDGPVVERLMINENALNGVDDIDDVKKTDTVKKIRSLQRRGFCPQCVSKPLFDEKIFVKKASCSTDNTQLVGNCLFDMDMYETEDGDHSEEEEDLYS</sequence>
<dbReference type="OrthoDB" id="550424at2759"/>
<feature type="domain" description="J" evidence="6">
    <location>
        <begin position="13"/>
        <end position="90"/>
    </location>
</feature>
<dbReference type="InterPro" id="IPR036410">
    <property type="entry name" value="HSP_DnaJ_Cys-rich_dom_sf"/>
</dbReference>
<dbReference type="SUPFAM" id="SSF49493">
    <property type="entry name" value="HSP40/DnaJ peptide-binding domain"/>
    <property type="match status" value="2"/>
</dbReference>
<dbReference type="EMBL" id="JAEPRB010000004">
    <property type="protein sequence ID" value="KAG2227814.1"/>
    <property type="molecule type" value="Genomic_DNA"/>
</dbReference>
<evidence type="ECO:0000259" key="7">
    <source>
        <dbReference type="PROSITE" id="PS51188"/>
    </source>
</evidence>
<dbReference type="InterPro" id="IPR008971">
    <property type="entry name" value="HSP40/DnaJ_pept-bd"/>
</dbReference>
<dbReference type="InterPro" id="IPR001623">
    <property type="entry name" value="DnaJ_domain"/>
</dbReference>
<dbReference type="Proteomes" id="UP000646827">
    <property type="component" value="Unassembled WGS sequence"/>
</dbReference>
<comment type="caution">
    <text evidence="8">The sequence shown here is derived from an EMBL/GenBank/DDBJ whole genome shotgun (WGS) entry which is preliminary data.</text>
</comment>
<dbReference type="GO" id="GO:0008270">
    <property type="term" value="F:zinc ion binding"/>
    <property type="evidence" value="ECO:0007669"/>
    <property type="project" value="UniProtKB-KW"/>
</dbReference>
<dbReference type="PRINTS" id="PR00625">
    <property type="entry name" value="JDOMAIN"/>
</dbReference>
<evidence type="ECO:0000256" key="4">
    <source>
        <dbReference type="ARBA" id="ARBA00022833"/>
    </source>
</evidence>
<gene>
    <name evidence="8" type="ORF">INT45_002052</name>
</gene>
<proteinExistence type="predicted"/>
<dbReference type="GO" id="GO:0051082">
    <property type="term" value="F:unfolded protein binding"/>
    <property type="evidence" value="ECO:0007669"/>
    <property type="project" value="InterPro"/>
</dbReference>
<protein>
    <submittedName>
        <fullName evidence="8">Uncharacterized protein</fullName>
    </submittedName>
</protein>
<dbReference type="InterPro" id="IPR001305">
    <property type="entry name" value="HSP_DnaJ_Cys-rich_dom"/>
</dbReference>
<dbReference type="Pfam" id="PF00226">
    <property type="entry name" value="DnaJ"/>
    <property type="match status" value="1"/>
</dbReference>
<dbReference type="SMART" id="SM00271">
    <property type="entry name" value="DnaJ"/>
    <property type="match status" value="1"/>
</dbReference>
<dbReference type="SUPFAM" id="SSF57938">
    <property type="entry name" value="DnaJ/Hsp40 cysteine-rich domain"/>
    <property type="match status" value="1"/>
</dbReference>
<dbReference type="Gene3D" id="2.10.230.10">
    <property type="entry name" value="Heat shock protein DnaJ, cysteine-rich domain"/>
    <property type="match status" value="1"/>
</dbReference>
<dbReference type="Gene3D" id="1.10.287.110">
    <property type="entry name" value="DnaJ domain"/>
    <property type="match status" value="1"/>
</dbReference>
<keyword evidence="2" id="KW-0677">Repeat</keyword>
<accession>A0A8H7VUQ9</accession>
<dbReference type="CDD" id="cd06257">
    <property type="entry name" value="DnaJ"/>
    <property type="match status" value="1"/>
</dbReference>
<dbReference type="InterPro" id="IPR044713">
    <property type="entry name" value="DNJA1/2-like"/>
</dbReference>
<dbReference type="GO" id="GO:0006457">
    <property type="term" value="P:protein folding"/>
    <property type="evidence" value="ECO:0007669"/>
    <property type="project" value="InterPro"/>
</dbReference>
<evidence type="ECO:0000256" key="2">
    <source>
        <dbReference type="ARBA" id="ARBA00022737"/>
    </source>
</evidence>
<keyword evidence="9" id="KW-1185">Reference proteome</keyword>
<dbReference type="PANTHER" id="PTHR43888">
    <property type="entry name" value="DNAJ-LIKE-2, ISOFORM A-RELATED"/>
    <property type="match status" value="1"/>
</dbReference>
<evidence type="ECO:0000313" key="8">
    <source>
        <dbReference type="EMBL" id="KAG2227814.1"/>
    </source>
</evidence>
<dbReference type="GO" id="GO:0030544">
    <property type="term" value="F:Hsp70 protein binding"/>
    <property type="evidence" value="ECO:0007669"/>
    <property type="project" value="InterPro"/>
</dbReference>
<dbReference type="Gene3D" id="2.60.260.20">
    <property type="entry name" value="Urease metallochaperone UreE, N-terminal domain"/>
    <property type="match status" value="2"/>
</dbReference>
<dbReference type="InterPro" id="IPR002939">
    <property type="entry name" value="DnaJ_C"/>
</dbReference>
<keyword evidence="4 5" id="KW-0862">Zinc</keyword>
<dbReference type="AlphaFoldDB" id="A0A8H7VUQ9"/>
<evidence type="ECO:0000256" key="3">
    <source>
        <dbReference type="ARBA" id="ARBA00022771"/>
    </source>
</evidence>
<dbReference type="PROSITE" id="PS51188">
    <property type="entry name" value="ZF_CR"/>
    <property type="match status" value="1"/>
</dbReference>
<feature type="zinc finger region" description="CR-type" evidence="5">
    <location>
        <begin position="133"/>
        <end position="218"/>
    </location>
</feature>
<dbReference type="PROSITE" id="PS50076">
    <property type="entry name" value="DNAJ_2"/>
    <property type="match status" value="1"/>
</dbReference>
<keyword evidence="3 5" id="KW-0863">Zinc-finger</keyword>
<organism evidence="8 9">
    <name type="scientific">Circinella minor</name>
    <dbReference type="NCBI Taxonomy" id="1195481"/>
    <lineage>
        <taxon>Eukaryota</taxon>
        <taxon>Fungi</taxon>
        <taxon>Fungi incertae sedis</taxon>
        <taxon>Mucoromycota</taxon>
        <taxon>Mucoromycotina</taxon>
        <taxon>Mucoromycetes</taxon>
        <taxon>Mucorales</taxon>
        <taxon>Lichtheimiaceae</taxon>
        <taxon>Circinella</taxon>
    </lineage>
</organism>
<name>A0A8H7VUQ9_9FUNG</name>
<dbReference type="Pfam" id="PF01556">
    <property type="entry name" value="DnaJ_C"/>
    <property type="match status" value="1"/>
</dbReference>
<keyword evidence="1 5" id="KW-0479">Metal-binding</keyword>